<dbReference type="InterPro" id="IPR001623">
    <property type="entry name" value="DnaJ_domain"/>
</dbReference>
<evidence type="ECO:0000256" key="2">
    <source>
        <dbReference type="ARBA" id="ARBA00022692"/>
    </source>
</evidence>
<evidence type="ECO:0000256" key="4">
    <source>
        <dbReference type="ARBA" id="ARBA00023136"/>
    </source>
</evidence>
<dbReference type="Gene3D" id="1.10.287.110">
    <property type="entry name" value="DnaJ domain"/>
    <property type="match status" value="1"/>
</dbReference>
<evidence type="ECO:0000256" key="5">
    <source>
        <dbReference type="ARBA" id="ARBA00038105"/>
    </source>
</evidence>
<protein>
    <recommendedName>
        <fullName evidence="8">J domain-containing protein</fullName>
    </recommendedName>
</protein>
<feature type="transmembrane region" description="Helical" evidence="7">
    <location>
        <begin position="41"/>
        <end position="72"/>
    </location>
</feature>
<evidence type="ECO:0000259" key="8">
    <source>
        <dbReference type="PROSITE" id="PS50076"/>
    </source>
</evidence>
<dbReference type="SMART" id="SM00271">
    <property type="entry name" value="DnaJ"/>
    <property type="match status" value="1"/>
</dbReference>
<evidence type="ECO:0000256" key="7">
    <source>
        <dbReference type="SAM" id="Phobius"/>
    </source>
</evidence>
<keyword evidence="10" id="KW-1185">Reference proteome</keyword>
<dbReference type="RefSeq" id="WP_274493668.1">
    <property type="nucleotide sequence ID" value="NZ_CP118166.1"/>
</dbReference>
<dbReference type="SUPFAM" id="SSF46565">
    <property type="entry name" value="Chaperone J-domain"/>
    <property type="match status" value="1"/>
</dbReference>
<dbReference type="GO" id="GO:0016020">
    <property type="term" value="C:membrane"/>
    <property type="evidence" value="ECO:0007669"/>
    <property type="project" value="UniProtKB-SubCell"/>
</dbReference>
<proteinExistence type="inferred from homology"/>
<keyword evidence="3 7" id="KW-1133">Transmembrane helix</keyword>
<comment type="subcellular location">
    <subcellularLocation>
        <location evidence="1">Membrane</location>
        <topology evidence="1">Single-pass membrane protein</topology>
    </subcellularLocation>
</comment>
<evidence type="ECO:0000256" key="3">
    <source>
        <dbReference type="ARBA" id="ARBA00022989"/>
    </source>
</evidence>
<accession>A0AAF0CET0</accession>
<dbReference type="KEGG" id="hfl:PUV54_01095"/>
<dbReference type="Proteomes" id="UP001214043">
    <property type="component" value="Chromosome"/>
</dbReference>
<evidence type="ECO:0000256" key="1">
    <source>
        <dbReference type="ARBA" id="ARBA00004167"/>
    </source>
</evidence>
<dbReference type="InterPro" id="IPR036869">
    <property type="entry name" value="J_dom_sf"/>
</dbReference>
<dbReference type="EMBL" id="CP118166">
    <property type="protein sequence ID" value="WDI31781.1"/>
    <property type="molecule type" value="Genomic_DNA"/>
</dbReference>
<evidence type="ECO:0000256" key="6">
    <source>
        <dbReference type="SAM" id="MobiDB-lite"/>
    </source>
</evidence>
<dbReference type="PANTHER" id="PTHR12763:SF28">
    <property type="entry name" value="GEO10507P1-RELATED"/>
    <property type="match status" value="1"/>
</dbReference>
<evidence type="ECO:0000313" key="10">
    <source>
        <dbReference type="Proteomes" id="UP001214043"/>
    </source>
</evidence>
<organism evidence="9 10">
    <name type="scientific">Hyphococcus flavus</name>
    <dbReference type="NCBI Taxonomy" id="1866326"/>
    <lineage>
        <taxon>Bacteria</taxon>
        <taxon>Pseudomonadati</taxon>
        <taxon>Pseudomonadota</taxon>
        <taxon>Alphaproteobacteria</taxon>
        <taxon>Parvularculales</taxon>
        <taxon>Parvularculaceae</taxon>
        <taxon>Hyphococcus</taxon>
    </lineage>
</organism>
<dbReference type="CDD" id="cd06257">
    <property type="entry name" value="DnaJ"/>
    <property type="match status" value="1"/>
</dbReference>
<reference evidence="9" key="1">
    <citation type="submission" date="2023-02" db="EMBL/GenBank/DDBJ databases">
        <title>Genome sequence of Hyphococcus flavus.</title>
        <authorList>
            <person name="Rong J.-C."/>
            <person name="Zhao Q."/>
            <person name="Yi M."/>
            <person name="Wu J.-Y."/>
        </authorList>
    </citation>
    <scope>NUCLEOTIDE SEQUENCE</scope>
    <source>
        <strain evidence="9">MCCC 1K03223</strain>
    </source>
</reference>
<dbReference type="FunFam" id="1.10.287.110:FF:000001">
    <property type="entry name" value="Import inner membrane translocase subunit tim14"/>
    <property type="match status" value="1"/>
</dbReference>
<dbReference type="AlphaFoldDB" id="A0AAF0CET0"/>
<keyword evidence="4 7" id="KW-0472">Membrane</keyword>
<dbReference type="PANTHER" id="PTHR12763">
    <property type="match status" value="1"/>
</dbReference>
<keyword evidence="2 7" id="KW-0812">Transmembrane</keyword>
<sequence length="157" mass="16931">MWFGLVSLVIAVAAAGWLLFRLAAGDDSNSDKRSMTILKGVVWLALTAALLAAKLWPLAFMVLIAAGGVTAIEAWRGSQKDLEEDETSVAPSRNDRKMSEDEALSVLGLEKDADAGAVRAAHRKLISQLHPDRGGTDYLASKINEARDFLLRRLGEG</sequence>
<gene>
    <name evidence="9" type="ORF">PUV54_01095</name>
</gene>
<dbReference type="PROSITE" id="PS50076">
    <property type="entry name" value="DNAJ_2"/>
    <property type="match status" value="1"/>
</dbReference>
<comment type="similarity">
    <text evidence="5">Belongs to the TIM14 family.</text>
</comment>
<feature type="region of interest" description="Disordered" evidence="6">
    <location>
        <begin position="78"/>
        <end position="99"/>
    </location>
</feature>
<name>A0AAF0CET0_9PROT</name>
<evidence type="ECO:0000313" key="9">
    <source>
        <dbReference type="EMBL" id="WDI31781.1"/>
    </source>
</evidence>
<feature type="domain" description="J" evidence="8">
    <location>
        <begin position="102"/>
        <end position="155"/>
    </location>
</feature>